<evidence type="ECO:0000256" key="1">
    <source>
        <dbReference type="ARBA" id="ARBA00001971"/>
    </source>
</evidence>
<dbReference type="AlphaFoldDB" id="A0A978ULE9"/>
<dbReference type="PANTHER" id="PTHR47955:SF19">
    <property type="entry name" value="CYTOCHROME P450 71A9-LIKE ISOFORM X1"/>
    <property type="match status" value="1"/>
</dbReference>
<evidence type="ECO:0000256" key="4">
    <source>
        <dbReference type="ARBA" id="ARBA00022723"/>
    </source>
</evidence>
<sequence length="131" mass="14390">MAFMSKSSTSSTPANLTEKLFALIASVVFKIAFGKSFQGSNFDNHRFNEVIHEVEAVLGSYFAPECVPYVGWIIDRITGTHQRVEVKEQKSGFGPAMLSEVNIKAVPMVCEIFGLNGHFENISLPGDECSL</sequence>
<comment type="similarity">
    <text evidence="2">Belongs to the cytochrome P450 family.</text>
</comment>
<dbReference type="GO" id="GO:0004497">
    <property type="term" value="F:monooxygenase activity"/>
    <property type="evidence" value="ECO:0007669"/>
    <property type="project" value="UniProtKB-KW"/>
</dbReference>
<keyword evidence="7" id="KW-0503">Monooxygenase</keyword>
<reference evidence="8" key="1">
    <citation type="journal article" date="2021" name="Front. Plant Sci.">
        <title>Chromosome-Scale Genome Assembly for Chinese Sour Jujube and Insights Into Its Genome Evolution and Domestication Signature.</title>
        <authorList>
            <person name="Shen L.-Y."/>
            <person name="Luo H."/>
            <person name="Wang X.-L."/>
            <person name="Wang X.-M."/>
            <person name="Qiu X.-J."/>
            <person name="Liu H."/>
            <person name="Zhou S.-S."/>
            <person name="Jia K.-H."/>
            <person name="Nie S."/>
            <person name="Bao Y.-T."/>
            <person name="Zhang R.-G."/>
            <person name="Yun Q.-Z."/>
            <person name="Chai Y.-H."/>
            <person name="Lu J.-Y."/>
            <person name="Li Y."/>
            <person name="Zhao S.-W."/>
            <person name="Mao J.-F."/>
            <person name="Jia S.-G."/>
            <person name="Mao Y.-M."/>
        </authorList>
    </citation>
    <scope>NUCLEOTIDE SEQUENCE</scope>
    <source>
        <strain evidence="8">AT0</strain>
        <tissue evidence="8">Leaf</tissue>
    </source>
</reference>
<evidence type="ECO:0000313" key="8">
    <source>
        <dbReference type="EMBL" id="KAH7515651.1"/>
    </source>
</evidence>
<keyword evidence="5" id="KW-0560">Oxidoreductase</keyword>
<comment type="caution">
    <text evidence="8">The sequence shown here is derived from an EMBL/GenBank/DDBJ whole genome shotgun (WGS) entry which is preliminary data.</text>
</comment>
<evidence type="ECO:0000256" key="7">
    <source>
        <dbReference type="ARBA" id="ARBA00023033"/>
    </source>
</evidence>
<dbReference type="Proteomes" id="UP000813462">
    <property type="component" value="Unassembled WGS sequence"/>
</dbReference>
<accession>A0A978ULE9</accession>
<evidence type="ECO:0000313" key="9">
    <source>
        <dbReference type="Proteomes" id="UP000813462"/>
    </source>
</evidence>
<evidence type="ECO:0000256" key="2">
    <source>
        <dbReference type="ARBA" id="ARBA00010617"/>
    </source>
</evidence>
<keyword evidence="6" id="KW-0408">Iron</keyword>
<gene>
    <name evidence="8" type="ORF">FEM48_Zijuj10G0049100</name>
</gene>
<keyword evidence="3" id="KW-0349">Heme</keyword>
<dbReference type="GO" id="GO:0046872">
    <property type="term" value="F:metal ion binding"/>
    <property type="evidence" value="ECO:0007669"/>
    <property type="project" value="UniProtKB-KW"/>
</dbReference>
<dbReference type="PANTHER" id="PTHR47955">
    <property type="entry name" value="CYTOCHROME P450 FAMILY 71 PROTEIN"/>
    <property type="match status" value="1"/>
</dbReference>
<evidence type="ECO:0000256" key="6">
    <source>
        <dbReference type="ARBA" id="ARBA00023004"/>
    </source>
</evidence>
<evidence type="ECO:0000256" key="3">
    <source>
        <dbReference type="ARBA" id="ARBA00022617"/>
    </source>
</evidence>
<keyword evidence="4" id="KW-0479">Metal-binding</keyword>
<name>A0A978ULE9_ZIZJJ</name>
<protein>
    <submittedName>
        <fullName evidence="8">Uncharacterized protein</fullName>
    </submittedName>
</protein>
<proteinExistence type="inferred from homology"/>
<dbReference type="EMBL" id="JAEACU010000010">
    <property type="protein sequence ID" value="KAH7515651.1"/>
    <property type="molecule type" value="Genomic_DNA"/>
</dbReference>
<evidence type="ECO:0000256" key="5">
    <source>
        <dbReference type="ARBA" id="ARBA00023002"/>
    </source>
</evidence>
<organism evidence="8 9">
    <name type="scientific">Ziziphus jujuba var. spinosa</name>
    <dbReference type="NCBI Taxonomy" id="714518"/>
    <lineage>
        <taxon>Eukaryota</taxon>
        <taxon>Viridiplantae</taxon>
        <taxon>Streptophyta</taxon>
        <taxon>Embryophyta</taxon>
        <taxon>Tracheophyta</taxon>
        <taxon>Spermatophyta</taxon>
        <taxon>Magnoliopsida</taxon>
        <taxon>eudicotyledons</taxon>
        <taxon>Gunneridae</taxon>
        <taxon>Pentapetalae</taxon>
        <taxon>rosids</taxon>
        <taxon>fabids</taxon>
        <taxon>Rosales</taxon>
        <taxon>Rhamnaceae</taxon>
        <taxon>Paliureae</taxon>
        <taxon>Ziziphus</taxon>
    </lineage>
</organism>
<comment type="cofactor">
    <cofactor evidence="1">
        <name>heme</name>
        <dbReference type="ChEBI" id="CHEBI:30413"/>
    </cofactor>
</comment>